<evidence type="ECO:0000313" key="2">
    <source>
        <dbReference type="EMBL" id="CAA6802705.1"/>
    </source>
</evidence>
<dbReference type="EMBL" id="CACVAX010000006">
    <property type="protein sequence ID" value="CAA6802705.1"/>
    <property type="molecule type" value="Genomic_DNA"/>
</dbReference>
<feature type="chain" id="PRO_5027820729" evidence="1">
    <location>
        <begin position="21"/>
        <end position="178"/>
    </location>
</feature>
<dbReference type="AlphaFoldDB" id="A0A6S6SID9"/>
<evidence type="ECO:0000256" key="1">
    <source>
        <dbReference type="SAM" id="SignalP"/>
    </source>
</evidence>
<reference evidence="2" key="1">
    <citation type="submission" date="2020-01" db="EMBL/GenBank/DDBJ databases">
        <authorList>
            <person name="Meier V. D."/>
            <person name="Meier V D."/>
        </authorList>
    </citation>
    <scope>NUCLEOTIDE SEQUENCE</scope>
    <source>
        <strain evidence="2">HLG_WM_MAG_04</strain>
    </source>
</reference>
<organism evidence="2">
    <name type="scientific">uncultured Sulfurovum sp</name>
    <dbReference type="NCBI Taxonomy" id="269237"/>
    <lineage>
        <taxon>Bacteria</taxon>
        <taxon>Pseudomonadati</taxon>
        <taxon>Campylobacterota</taxon>
        <taxon>Epsilonproteobacteria</taxon>
        <taxon>Campylobacterales</taxon>
        <taxon>Sulfurovaceae</taxon>
        <taxon>Sulfurovum</taxon>
        <taxon>environmental samples</taxon>
    </lineage>
</organism>
<keyword evidence="1" id="KW-0732">Signal</keyword>
<name>A0A6S6SID9_9BACT</name>
<sequence>MKTLKMIVVSTLLSSILAFGNTARVTEPTKHVYKVLEGNSMNIQGKPGLAVELSYKSAHVEVGELSDVNITLMTDLDSGTLKVNLKPLEANSIGLEAQNLEFELSKSMNYFPINLQVNTIREGIHYINVTLSLEGEGLRVLAVPVNVGTISNALTNKTVETTDTGVNISVSSAQEEIK</sequence>
<proteinExistence type="predicted"/>
<gene>
    <name evidence="2" type="ORF">HELGO_WM2162</name>
</gene>
<feature type="signal peptide" evidence="1">
    <location>
        <begin position="1"/>
        <end position="20"/>
    </location>
</feature>
<accession>A0A6S6SID9</accession>
<protein>
    <submittedName>
        <fullName evidence="2">Uncharacterized protein</fullName>
    </submittedName>
</protein>